<dbReference type="Proteomes" id="UP000276178">
    <property type="component" value="Unassembled WGS sequence"/>
</dbReference>
<accession>A0A3M8B779</accession>
<name>A0A3M8B779_9BACL</name>
<dbReference type="GeneID" id="82812868"/>
<evidence type="ECO:0000313" key="4">
    <source>
        <dbReference type="Proteomes" id="UP000317180"/>
    </source>
</evidence>
<sequence>MNDELLKEECRRVIKRIAWRLQYQAKKISARELPIIENICGQNQIFSVDSKLYVEEMLNSLPSKARFIIEQVVINGVPEEIVAKHLGISQQGVNKYKRKYLGLLRKKIESDS</sequence>
<dbReference type="Proteomes" id="UP000317180">
    <property type="component" value="Unassembled WGS sequence"/>
</dbReference>
<evidence type="ECO:0000313" key="2">
    <source>
        <dbReference type="EMBL" id="RNB59229.1"/>
    </source>
</evidence>
<dbReference type="InterPro" id="IPR036388">
    <property type="entry name" value="WH-like_DNA-bd_sf"/>
</dbReference>
<protein>
    <submittedName>
        <fullName evidence="2">Sigma-70 family RNA polymerase sigma factor</fullName>
    </submittedName>
</protein>
<comment type="caution">
    <text evidence="2">The sequence shown here is derived from an EMBL/GenBank/DDBJ whole genome shotgun (WGS) entry which is preliminary data.</text>
</comment>
<dbReference type="AlphaFoldDB" id="A0A3M8B779"/>
<evidence type="ECO:0000313" key="3">
    <source>
        <dbReference type="Proteomes" id="UP000276178"/>
    </source>
</evidence>
<reference evidence="2 3" key="1">
    <citation type="submission" date="2018-10" db="EMBL/GenBank/DDBJ databases">
        <title>Phylogenomics of Brevibacillus.</title>
        <authorList>
            <person name="Dunlap C."/>
        </authorList>
    </citation>
    <scope>NUCLEOTIDE SEQUENCE [LARGE SCALE GENOMIC DNA]</scope>
    <source>
        <strain evidence="2 3">NRRL NRS 1219</strain>
    </source>
</reference>
<dbReference type="InterPro" id="IPR013324">
    <property type="entry name" value="RNA_pol_sigma_r3/r4-like"/>
</dbReference>
<gene>
    <name evidence="1" type="ORF">BAG01nite_34880</name>
    <name evidence="2" type="ORF">EB820_04845</name>
</gene>
<dbReference type="EMBL" id="BJOD01000040">
    <property type="protein sequence ID" value="GED27386.1"/>
    <property type="molecule type" value="Genomic_DNA"/>
</dbReference>
<dbReference type="EMBL" id="RHHN01000014">
    <property type="protein sequence ID" value="RNB59229.1"/>
    <property type="molecule type" value="Genomic_DNA"/>
</dbReference>
<dbReference type="OrthoDB" id="2471618at2"/>
<keyword evidence="4" id="KW-1185">Reference proteome</keyword>
<dbReference type="SUPFAM" id="SSF88659">
    <property type="entry name" value="Sigma3 and sigma4 domains of RNA polymerase sigma factors"/>
    <property type="match status" value="1"/>
</dbReference>
<evidence type="ECO:0000313" key="1">
    <source>
        <dbReference type="EMBL" id="GED27386.1"/>
    </source>
</evidence>
<dbReference type="RefSeq" id="WP_005837207.1">
    <property type="nucleotide sequence ID" value="NZ_BJOD01000040.1"/>
</dbReference>
<organism evidence="2 3">
    <name type="scientific">Brevibacillus agri</name>
    <dbReference type="NCBI Taxonomy" id="51101"/>
    <lineage>
        <taxon>Bacteria</taxon>
        <taxon>Bacillati</taxon>
        <taxon>Bacillota</taxon>
        <taxon>Bacilli</taxon>
        <taxon>Bacillales</taxon>
        <taxon>Paenibacillaceae</taxon>
        <taxon>Brevibacillus</taxon>
    </lineage>
</organism>
<proteinExistence type="predicted"/>
<reference evidence="1 4" key="2">
    <citation type="submission" date="2019-06" db="EMBL/GenBank/DDBJ databases">
        <title>Whole genome shotgun sequence of Brevibacillus agri NBRC 15538.</title>
        <authorList>
            <person name="Hosoyama A."/>
            <person name="Uohara A."/>
            <person name="Ohji S."/>
            <person name="Ichikawa N."/>
        </authorList>
    </citation>
    <scope>NUCLEOTIDE SEQUENCE [LARGE SCALE GENOMIC DNA]</scope>
    <source>
        <strain evidence="1 4">NBRC 15538</strain>
    </source>
</reference>
<dbReference type="Gene3D" id="1.10.10.10">
    <property type="entry name" value="Winged helix-like DNA-binding domain superfamily/Winged helix DNA-binding domain"/>
    <property type="match status" value="1"/>
</dbReference>